<evidence type="ECO:0000256" key="1">
    <source>
        <dbReference type="SAM" id="Coils"/>
    </source>
</evidence>
<name>A0AAD6B3L3_9TELE</name>
<feature type="coiled-coil region" evidence="1">
    <location>
        <begin position="110"/>
        <end position="212"/>
    </location>
</feature>
<keyword evidence="1" id="KW-0175">Coiled coil</keyword>
<evidence type="ECO:0000313" key="4">
    <source>
        <dbReference type="Proteomes" id="UP001219934"/>
    </source>
</evidence>
<feature type="coiled-coil region" evidence="1">
    <location>
        <begin position="349"/>
        <end position="383"/>
    </location>
</feature>
<keyword evidence="4" id="KW-1185">Reference proteome</keyword>
<feature type="compositionally biased region" description="Basic residues" evidence="2">
    <location>
        <begin position="525"/>
        <end position="541"/>
    </location>
</feature>
<gene>
    <name evidence="3" type="ORF">JOQ06_001262</name>
</gene>
<feature type="region of interest" description="Disordered" evidence="2">
    <location>
        <begin position="506"/>
        <end position="541"/>
    </location>
</feature>
<evidence type="ECO:0000256" key="2">
    <source>
        <dbReference type="SAM" id="MobiDB-lite"/>
    </source>
</evidence>
<dbReference type="AlphaFoldDB" id="A0AAD6B3L3"/>
<comment type="caution">
    <text evidence="3">The sequence shown here is derived from an EMBL/GenBank/DDBJ whole genome shotgun (WGS) entry which is preliminary data.</text>
</comment>
<proteinExistence type="predicted"/>
<dbReference type="EMBL" id="JAPTMU010000010">
    <property type="protein sequence ID" value="KAJ4936675.1"/>
    <property type="molecule type" value="Genomic_DNA"/>
</dbReference>
<evidence type="ECO:0000313" key="3">
    <source>
        <dbReference type="EMBL" id="KAJ4936675.1"/>
    </source>
</evidence>
<dbReference type="PROSITE" id="PS50096">
    <property type="entry name" value="IQ"/>
    <property type="match status" value="1"/>
</dbReference>
<feature type="coiled-coil region" evidence="1">
    <location>
        <begin position="260"/>
        <end position="294"/>
    </location>
</feature>
<organism evidence="3 4">
    <name type="scientific">Pogonophryne albipinna</name>
    <dbReference type="NCBI Taxonomy" id="1090488"/>
    <lineage>
        <taxon>Eukaryota</taxon>
        <taxon>Metazoa</taxon>
        <taxon>Chordata</taxon>
        <taxon>Craniata</taxon>
        <taxon>Vertebrata</taxon>
        <taxon>Euteleostomi</taxon>
        <taxon>Actinopterygii</taxon>
        <taxon>Neopterygii</taxon>
        <taxon>Teleostei</taxon>
        <taxon>Neoteleostei</taxon>
        <taxon>Acanthomorphata</taxon>
        <taxon>Eupercaria</taxon>
        <taxon>Perciformes</taxon>
        <taxon>Notothenioidei</taxon>
        <taxon>Pogonophryne</taxon>
    </lineage>
</organism>
<protein>
    <submittedName>
        <fullName evidence="3">Uncharacterized protein</fullName>
    </submittedName>
</protein>
<sequence length="541" mass="62576">MEIIDFDSTEVDPPINFYLSYLEEEIQSKLQDSEARITPGKSEGRVLLEIQEDSLANFIDLLRERQEVTKCYPEKEEMQKEIGGLKAQLAESSSVQEHLKTQLLKICPMLRQAQKDVMQLTSTNKDQKASLEHMKEEKEALQNKLHAERQFLAVSKTNVEVELESYLQIEREENKNLQVALEKAECVSQMQCRRLELEKTTLQEQAEKSSAALLLCQEEKASLLTEFQQRKTSPATQLSEILTKAEQKLERDRIKSKNDRSTLLQTTENLQRTLQEKEKELQKAQSLSRSLLHEAEESSAALLLCQEEKASLLTEFQQRKTSHATQLSEILTKAEQKLERDRIKSKNDRSTLLQTTENLQRTLQEKEKELQKAQSLSRSLLHEAEESSAALLLCQEEKASLLTEFQQRKTSYVTQLSEILTKAEQKLERDRIKSKDDRSTLLQATENLQKSTVALDTQLEEKASLLTEAEERKTSYMPLLREQKQANFKLVDALREAEQKLEWNRVSGRTTGQPSFRIQKASRGLCKRRRRSRTRRKLRAP</sequence>
<reference evidence="3" key="1">
    <citation type="submission" date="2022-11" db="EMBL/GenBank/DDBJ databases">
        <title>Chromosome-level genome of Pogonophryne albipinna.</title>
        <authorList>
            <person name="Jo E."/>
        </authorList>
    </citation>
    <scope>NUCLEOTIDE SEQUENCE</scope>
    <source>
        <strain evidence="3">SGF0006</strain>
        <tissue evidence="3">Muscle</tissue>
    </source>
</reference>
<feature type="compositionally biased region" description="Polar residues" evidence="2">
    <location>
        <begin position="507"/>
        <end position="516"/>
    </location>
</feature>
<accession>A0AAD6B3L3</accession>
<dbReference type="Proteomes" id="UP001219934">
    <property type="component" value="Unassembled WGS sequence"/>
</dbReference>